<feature type="domain" description="4Fe-4S ferredoxin-type" evidence="1">
    <location>
        <begin position="878"/>
        <end position="907"/>
    </location>
</feature>
<feature type="domain" description="4Fe-4S ferredoxin-type" evidence="1">
    <location>
        <begin position="846"/>
        <end position="877"/>
    </location>
</feature>
<evidence type="ECO:0000313" key="3">
    <source>
        <dbReference type="Proteomes" id="UP001501207"/>
    </source>
</evidence>
<protein>
    <submittedName>
        <fullName evidence="2">TAT-variant-translocated molybdopterin oxidoreductase</fullName>
    </submittedName>
</protein>
<dbReference type="EMBL" id="BAABFN010000001">
    <property type="protein sequence ID" value="GAA4301389.1"/>
    <property type="molecule type" value="Genomic_DNA"/>
</dbReference>
<dbReference type="RefSeq" id="WP_344974238.1">
    <property type="nucleotide sequence ID" value="NZ_BAABFN010000001.1"/>
</dbReference>
<evidence type="ECO:0000259" key="1">
    <source>
        <dbReference type="PROSITE" id="PS51379"/>
    </source>
</evidence>
<comment type="caution">
    <text evidence="2">The sequence shown here is derived from an EMBL/GenBank/DDBJ whole genome shotgun (WGS) entry which is preliminary data.</text>
</comment>
<dbReference type="PANTHER" id="PTHR42783">
    <property type="entry name" value="GLUTAMATE SYNTHASE [NADPH] SMALL CHAIN"/>
    <property type="match status" value="1"/>
</dbReference>
<dbReference type="CDD" id="cd02784">
    <property type="entry name" value="MopB_CT_PHLH"/>
    <property type="match status" value="1"/>
</dbReference>
<gene>
    <name evidence="2" type="ORF">GCM10023143_03110</name>
</gene>
<dbReference type="InterPro" id="IPR030948">
    <property type="entry name" value="TAT_var_transloc_signal_dom"/>
</dbReference>
<dbReference type="NCBIfam" id="TIGR04519">
    <property type="entry name" value="MoCo_extend_TAT"/>
    <property type="match status" value="1"/>
</dbReference>
<dbReference type="Pfam" id="PF13247">
    <property type="entry name" value="Fer4_11"/>
    <property type="match status" value="1"/>
</dbReference>
<dbReference type="PROSITE" id="PS51379">
    <property type="entry name" value="4FE4S_FER_2"/>
    <property type="match status" value="3"/>
</dbReference>
<dbReference type="Gene3D" id="3.40.228.10">
    <property type="entry name" value="Dimethylsulfoxide Reductase, domain 2"/>
    <property type="match status" value="1"/>
</dbReference>
<dbReference type="PANTHER" id="PTHR42783:SF3">
    <property type="entry name" value="GLUTAMATE SYNTHASE [NADPH] SMALL CHAIN-RELATED"/>
    <property type="match status" value="1"/>
</dbReference>
<keyword evidence="3" id="KW-1185">Reference proteome</keyword>
<dbReference type="CDD" id="cd10551">
    <property type="entry name" value="PsrB"/>
    <property type="match status" value="1"/>
</dbReference>
<sequence>MKQKKYWKGLEELQDEAGYEKAMYNEFREELPLGESDAFLSTTTPRRDFLKYLGFSITAATVAASCEIKVRKAIPYLNKPEEITPGIPNYYASSYALDGDYCPIVIKTRDGRPIKIEGNTLSSITGGGTSARVQGSVLSLYDTTRLRYPMADGKETTWAALDKQVAGSLAGGGVVLLTGSILSPSVKQAINEFIARYPGTRHVVNDSVSYAGMLMANEASYGKRALPSYHFENAKCIVSIGADFLGTWLSPVEFAGQYGKARAVSGENPSMSQHFQFEGHVSLTGSNADYRYTHKPSELPAVVLGLYNAVAQTLGRPALSGAPAPTSKRVADGIKKAAKALAASQGAALVVSGSNNTQVQILVNGINDMLGAGGKTIDWNTPVNYRQGVDADMQQLVNDMQSGSVKTLLVYGANPAYDYYEADKFAAALKKVPASVSFNDHLDETTRLCKYAAPDHHYLESWGDAEPKTGYYSLQQPGIAPLFKTRQFLETLLKWSGAAESDPLAYIQNYWKTNIFPQYGNGDWQTWWDQSLQDGVAEPKTAPAFGTAAFAADVNDAAAKLLSATPKSGGVEIVFYEKVGVGTGRHANNPWLQEMPDPVSKCTWDNYLCISPAMAEKLHAVVNRFNEVDFHRPLASVKVNGKELKLPILVLPGMHPEVVAVAVGYGRGGNGLNGDALKTARRNIGPSAAGVGTNVYPWVSYNATSGTFEYSAPKAEVSNTGETYLLAITQSHNSFEGRPIIRETTLKDFIEHPEELQHERKEELGKYGENFRDDATLYFPDVFNHPQGIHWGMSVDLSTCIGCSACTIACQAENNVSVVGKSEVARGHEMHWLRIDRYFAGDPEDPQVVFQPMMCQHCDNAPCENVCPVAATSHSDEGLNQMIYNRCIGTRYCENNCPYKVRRFNWRDWNGADSFADNLWDDPATLEMNESLTRMVLNPDVTVRGRGVMEKCTFCVQRLQDAKLQAKKEDRPVKDGEAQTACQQACPTHAIAFGNVNDKESKVYEIRMKNQRLYGVLEELHTLPNVTYLSKVRNKDPEDLFQEGPQNVL</sequence>
<dbReference type="Gene3D" id="3.40.50.740">
    <property type="match status" value="1"/>
</dbReference>
<dbReference type="SUPFAM" id="SSF54862">
    <property type="entry name" value="4Fe-4S ferredoxins"/>
    <property type="match status" value="1"/>
</dbReference>
<dbReference type="Gene3D" id="3.30.70.20">
    <property type="match status" value="2"/>
</dbReference>
<evidence type="ECO:0000313" key="2">
    <source>
        <dbReference type="EMBL" id="GAA4301389.1"/>
    </source>
</evidence>
<dbReference type="Gene3D" id="3.30.2070.10">
    <property type="entry name" value="Formate dehydrogenase/DMSO reductase"/>
    <property type="match status" value="1"/>
</dbReference>
<name>A0ABP8FDT7_9BACT</name>
<dbReference type="Gene3D" id="2.20.25.90">
    <property type="entry name" value="ADC-like domains"/>
    <property type="match status" value="1"/>
</dbReference>
<proteinExistence type="predicted"/>
<accession>A0ABP8FDT7</accession>
<reference evidence="3" key="1">
    <citation type="journal article" date="2019" name="Int. J. Syst. Evol. Microbiol.">
        <title>The Global Catalogue of Microorganisms (GCM) 10K type strain sequencing project: providing services to taxonomists for standard genome sequencing and annotation.</title>
        <authorList>
            <consortium name="The Broad Institute Genomics Platform"/>
            <consortium name="The Broad Institute Genome Sequencing Center for Infectious Disease"/>
            <person name="Wu L."/>
            <person name="Ma J."/>
        </authorList>
    </citation>
    <scope>NUCLEOTIDE SEQUENCE [LARGE SCALE GENOMIC DNA]</scope>
    <source>
        <strain evidence="3">JCM 17664</strain>
    </source>
</reference>
<organism evidence="2 3">
    <name type="scientific">Compostibacter hankyongensis</name>
    <dbReference type="NCBI Taxonomy" id="1007089"/>
    <lineage>
        <taxon>Bacteria</taxon>
        <taxon>Pseudomonadati</taxon>
        <taxon>Bacteroidota</taxon>
        <taxon>Chitinophagia</taxon>
        <taxon>Chitinophagales</taxon>
        <taxon>Chitinophagaceae</taxon>
        <taxon>Compostibacter</taxon>
    </lineage>
</organism>
<feature type="domain" description="4Fe-4S ferredoxin-type" evidence="1">
    <location>
        <begin position="791"/>
        <end position="821"/>
    </location>
</feature>
<dbReference type="Proteomes" id="UP001501207">
    <property type="component" value="Unassembled WGS sequence"/>
</dbReference>
<dbReference type="SUPFAM" id="SSF53706">
    <property type="entry name" value="Formate dehydrogenase/DMSO reductase, domains 1-3"/>
    <property type="match status" value="1"/>
</dbReference>
<dbReference type="InterPro" id="IPR017896">
    <property type="entry name" value="4Fe4S_Fe-S-bd"/>
</dbReference>